<dbReference type="RefSeq" id="WP_343906696.1">
    <property type="nucleotide sequence ID" value="NZ_BAAAJE010000006.1"/>
</dbReference>
<feature type="region of interest" description="Disordered" evidence="1">
    <location>
        <begin position="55"/>
        <end position="74"/>
    </location>
</feature>
<dbReference type="Gene3D" id="2.60.40.2700">
    <property type="match status" value="3"/>
</dbReference>
<organism evidence="3 4">
    <name type="scientific">Nocardioides aquiterrae</name>
    <dbReference type="NCBI Taxonomy" id="203799"/>
    <lineage>
        <taxon>Bacteria</taxon>
        <taxon>Bacillati</taxon>
        <taxon>Actinomycetota</taxon>
        <taxon>Actinomycetes</taxon>
        <taxon>Propionibacteriales</taxon>
        <taxon>Nocardioidaceae</taxon>
        <taxon>Nocardioides</taxon>
    </lineage>
</organism>
<proteinExistence type="predicted"/>
<evidence type="ECO:0000313" key="4">
    <source>
        <dbReference type="Proteomes" id="UP001499979"/>
    </source>
</evidence>
<dbReference type="Gene3D" id="2.60.40.10">
    <property type="entry name" value="Immunoglobulins"/>
    <property type="match status" value="1"/>
</dbReference>
<dbReference type="InterPro" id="IPR013783">
    <property type="entry name" value="Ig-like_fold"/>
</dbReference>
<dbReference type="Pfam" id="PF16640">
    <property type="entry name" value="Big_3_5"/>
    <property type="match status" value="1"/>
</dbReference>
<name>A0ABN1UAV0_9ACTN</name>
<evidence type="ECO:0000256" key="1">
    <source>
        <dbReference type="SAM" id="MobiDB-lite"/>
    </source>
</evidence>
<reference evidence="3 4" key="1">
    <citation type="journal article" date="2019" name="Int. J. Syst. Evol. Microbiol.">
        <title>The Global Catalogue of Microorganisms (GCM) 10K type strain sequencing project: providing services to taxonomists for standard genome sequencing and annotation.</title>
        <authorList>
            <consortium name="The Broad Institute Genomics Platform"/>
            <consortium name="The Broad Institute Genome Sequencing Center for Infectious Disease"/>
            <person name="Wu L."/>
            <person name="Ma J."/>
        </authorList>
    </citation>
    <scope>NUCLEOTIDE SEQUENCE [LARGE SCALE GENOMIC DNA]</scope>
    <source>
        <strain evidence="3 4">JCM 11813</strain>
    </source>
</reference>
<evidence type="ECO:0000313" key="3">
    <source>
        <dbReference type="EMBL" id="GAA1134470.1"/>
    </source>
</evidence>
<protein>
    <recommendedName>
        <fullName evidence="2">Bacterial Ig-like domain-containing protein</fullName>
    </recommendedName>
</protein>
<comment type="caution">
    <text evidence="3">The sequence shown here is derived from an EMBL/GenBank/DDBJ whole genome shotgun (WGS) entry which is preliminary data.</text>
</comment>
<dbReference type="InterPro" id="IPR032109">
    <property type="entry name" value="Big_3_5"/>
</dbReference>
<dbReference type="Proteomes" id="UP001499979">
    <property type="component" value="Unassembled WGS sequence"/>
</dbReference>
<keyword evidence="4" id="KW-1185">Reference proteome</keyword>
<dbReference type="EMBL" id="BAAAJE010000006">
    <property type="protein sequence ID" value="GAA1134470.1"/>
    <property type="molecule type" value="Genomic_DNA"/>
</dbReference>
<sequence length="458" mass="46334">MRNSARALGATVVTALVAGGMTWGSSLVLQAAAAPPPGAPASRVALDPELPTVTLPTTTLPSVPLPTSTESTATAAASPVDDLLQLVGGLELPASAEVGQLIAPTDPVWSLPGVTTSFQWLRDGAPIPGATGPTFVPTLEDAGHAISAQVTGTLAGVPAVTVITDALDIPLAQGTQLSPTGDVSIGGPKKIGTTATLTGPTWDQEGVTNDYRWLRDDAPIAGATAATYALVAEDFGHAISVKVTGHKEGFTDNTVTSDPVRPAIGDALQFVTKPRVTGTGAVGRLLTADPGQWSGGTEGSGPPAYTYQWLRNGTAISGAVAQTYQVESADVGRDLAVLVTATRPAYKAGRFTTAPVHVAKLASTLTASLASKTVKKGKAATMRLVLKVPGVASPTGAVKILDGSRALAKGAFAKGGHGRLVVRLAKLKPGKHRLKAVYAGSPTVAGATSKVLTLTVAR</sequence>
<evidence type="ECO:0000259" key="2">
    <source>
        <dbReference type="Pfam" id="PF16640"/>
    </source>
</evidence>
<feature type="domain" description="Bacterial Ig-like" evidence="2">
    <location>
        <begin position="370"/>
        <end position="457"/>
    </location>
</feature>
<gene>
    <name evidence="3" type="ORF">GCM10009606_13280</name>
</gene>
<accession>A0ABN1UAV0</accession>